<dbReference type="Pfam" id="PF01757">
    <property type="entry name" value="Acyl_transf_3"/>
    <property type="match status" value="1"/>
</dbReference>
<comment type="caution">
    <text evidence="3">The sequence shown here is derived from an EMBL/GenBank/DDBJ whole genome shotgun (WGS) entry which is preliminary data.</text>
</comment>
<keyword evidence="4" id="KW-1185">Reference proteome</keyword>
<feature type="transmembrane region" description="Helical" evidence="1">
    <location>
        <begin position="303"/>
        <end position="324"/>
    </location>
</feature>
<feature type="transmembrane region" description="Helical" evidence="1">
    <location>
        <begin position="142"/>
        <end position="163"/>
    </location>
</feature>
<dbReference type="InterPro" id="IPR050623">
    <property type="entry name" value="Glucan_succinyl_AcylTrfase"/>
</dbReference>
<sequence>MRRYEIDWIRNISILMLFVYHTCAIFCQFGDFYIISQEKNFFADLIILLLFTWYMPMLFFLAGASTYFSFERRNMKEYIIERIKKLLIPLLFGIIFLVPPQTYLARVWRGEGNLNYFSHLDFFFSNVTDFTGFDGAFTPAHLWFILYLFVVSILGGIILFIVFKKEKGISIIYSLRKSLHSKFSFPLLLALGVCSDLFPSIMGKSILACLLIFLLGYIVYEDNMLLERLIGNRYKYLITLISFAICGVVYTLKFRPEEINATLWIIDSFLKNGVLICAICTVIGFSSIYLNKSNKVLKYLNKCAFPIYIIHQPILLILACLIIPTVKSTTLSIALIIIISTVLTFLVYEVLNKIKIFNFVLGIK</sequence>
<dbReference type="PANTHER" id="PTHR36927">
    <property type="entry name" value="BLR4337 PROTEIN"/>
    <property type="match status" value="1"/>
</dbReference>
<proteinExistence type="predicted"/>
<organism evidence="3 4">
    <name type="scientific">Terrisporobacter othiniensis</name>
    <dbReference type="NCBI Taxonomy" id="1577792"/>
    <lineage>
        <taxon>Bacteria</taxon>
        <taxon>Bacillati</taxon>
        <taxon>Bacillota</taxon>
        <taxon>Clostridia</taxon>
        <taxon>Peptostreptococcales</taxon>
        <taxon>Peptostreptococcaceae</taxon>
        <taxon>Terrisporobacter</taxon>
    </lineage>
</organism>
<gene>
    <name evidence="3" type="ORF">QX51_01595</name>
</gene>
<evidence type="ECO:0000259" key="2">
    <source>
        <dbReference type="Pfam" id="PF01757"/>
    </source>
</evidence>
<keyword evidence="1" id="KW-0812">Transmembrane</keyword>
<dbReference type="Proteomes" id="UP000031189">
    <property type="component" value="Unassembled WGS sequence"/>
</dbReference>
<name>A0A0B3VPH0_9FIRM</name>
<dbReference type="RefSeq" id="WP_039678155.1">
    <property type="nucleotide sequence ID" value="NZ_JAWGXO010000004.1"/>
</dbReference>
<feature type="transmembrane region" description="Helical" evidence="1">
    <location>
        <begin position="86"/>
        <end position="104"/>
    </location>
</feature>
<dbReference type="InterPro" id="IPR002656">
    <property type="entry name" value="Acyl_transf_3_dom"/>
</dbReference>
<evidence type="ECO:0000313" key="3">
    <source>
        <dbReference type="EMBL" id="KHS58681.1"/>
    </source>
</evidence>
<evidence type="ECO:0000313" key="4">
    <source>
        <dbReference type="Proteomes" id="UP000031189"/>
    </source>
</evidence>
<feature type="transmembrane region" description="Helical" evidence="1">
    <location>
        <begin position="205"/>
        <end position="222"/>
    </location>
</feature>
<feature type="transmembrane region" description="Helical" evidence="1">
    <location>
        <begin position="183"/>
        <end position="199"/>
    </location>
</feature>
<feature type="transmembrane region" description="Helical" evidence="1">
    <location>
        <begin position="12"/>
        <end position="35"/>
    </location>
</feature>
<feature type="transmembrane region" description="Helical" evidence="1">
    <location>
        <begin position="272"/>
        <end position="291"/>
    </location>
</feature>
<accession>A0A0B3VPH0</accession>
<feature type="transmembrane region" description="Helical" evidence="1">
    <location>
        <begin position="330"/>
        <end position="351"/>
    </location>
</feature>
<dbReference type="GO" id="GO:0016747">
    <property type="term" value="F:acyltransferase activity, transferring groups other than amino-acyl groups"/>
    <property type="evidence" value="ECO:0007669"/>
    <property type="project" value="InterPro"/>
</dbReference>
<feature type="transmembrane region" description="Helical" evidence="1">
    <location>
        <begin position="234"/>
        <end position="252"/>
    </location>
</feature>
<reference evidence="3 4" key="1">
    <citation type="submission" date="2014-12" db="EMBL/GenBank/DDBJ databases">
        <title>Draft genome sequence of Terrisporobacter sp. 08-306576, isolated from the blood culture of a bacteremia patient.</title>
        <authorList>
            <person name="Lund L.C."/>
            <person name="Sydenham T.V."/>
            <person name="Hogh S.V."/>
            <person name="Skov M.N."/>
            <person name="Kemp M."/>
            <person name="Justesen U.S."/>
        </authorList>
    </citation>
    <scope>NUCLEOTIDE SEQUENCE [LARGE SCALE GENOMIC DNA]</scope>
    <source>
        <strain evidence="3 4">08-306576</strain>
    </source>
</reference>
<feature type="transmembrane region" description="Helical" evidence="1">
    <location>
        <begin position="41"/>
        <end position="65"/>
    </location>
</feature>
<evidence type="ECO:0000256" key="1">
    <source>
        <dbReference type="SAM" id="Phobius"/>
    </source>
</evidence>
<dbReference type="AlphaFoldDB" id="A0A0B3VPH0"/>
<keyword evidence="1" id="KW-0472">Membrane</keyword>
<protein>
    <recommendedName>
        <fullName evidence="2">Acyltransferase 3 domain-containing protein</fullName>
    </recommendedName>
</protein>
<dbReference type="STRING" id="1577792.QX51_01595"/>
<dbReference type="PANTHER" id="PTHR36927:SF3">
    <property type="entry name" value="GLUCANS BIOSYNTHESIS PROTEIN C"/>
    <property type="match status" value="1"/>
</dbReference>
<dbReference type="EMBL" id="JWHR01000018">
    <property type="protein sequence ID" value="KHS58681.1"/>
    <property type="molecule type" value="Genomic_DNA"/>
</dbReference>
<feature type="domain" description="Acyltransferase 3" evidence="2">
    <location>
        <begin position="4"/>
        <end position="348"/>
    </location>
</feature>
<dbReference type="OrthoDB" id="5446016at2"/>
<keyword evidence="1" id="KW-1133">Transmembrane helix</keyword>